<dbReference type="SUPFAM" id="SSF52047">
    <property type="entry name" value="RNI-like"/>
    <property type="match status" value="1"/>
</dbReference>
<name>A0A0B7MQV5_9FUNG</name>
<gene>
    <name evidence="2" type="primary">PARPA_01667.1 scaffold 1359</name>
</gene>
<dbReference type="Gene3D" id="3.80.10.10">
    <property type="entry name" value="Ribonuclease Inhibitor"/>
    <property type="match status" value="1"/>
</dbReference>
<sequence>MSKQIQLSCLPSEILSNVFEHVQDTSDWRIARNTFYECLFVCKKLKKLAETHLYKNVCLQKNDIEPFAWRLFFTSHSNKLGDLVKSVNFYPDNCGEIVSVPEEVNLYLNMILKYTPNIEKFVSASTEFETFFTWQRLLLAPDNQNKYLKQFSLKESWSTADKRMYTLLSLKYKQTLTNVRLYPVVKQDDSIINDGDFHEVKNHLSEFKSLEKVQLSGIFVKDKPIITELDGTINNFNCKVRSLHLEDCKFLENHDYPTNLKPNNSVTTLDLGNPKLCAQSIQYFATKLKGLKKLTVITGINNIAQLETKEEYAEWWNRLNNLCKQVQQYKIDLKDFKASGYLEQIKGSAKLLQDTKQQEANDTTEFIMRIGKQDPSLERYMIEMRRNNSMVRLFESKISHNQFMHNTDFSEIFSSIQQFTPKTITILNVEHLLNYEETLEYHEVFSCNGTLEEYFTKLCSKKTWNIFHGVASLIKDRSGSVIHLEKMVFPNSVQGFDQVGQKPVSENTNVSEMKLTNSLIYPNVLSKFCLKMPKIERLVFDGCIFMTNSLYQLEIDLGDMELGRLELDLSRVFHSQTLISPGGGHTITVSTRSATTTAHTFIKDENHKTYQAPSSTLGSPDNFLVSVKCKELESLAICGKEVPKISH</sequence>
<evidence type="ECO:0000313" key="3">
    <source>
        <dbReference type="Proteomes" id="UP000054107"/>
    </source>
</evidence>
<dbReference type="InterPro" id="IPR001810">
    <property type="entry name" value="F-box_dom"/>
</dbReference>
<dbReference type="Proteomes" id="UP000054107">
    <property type="component" value="Unassembled WGS sequence"/>
</dbReference>
<feature type="domain" description="F-box" evidence="1">
    <location>
        <begin position="8"/>
        <end position="60"/>
    </location>
</feature>
<reference evidence="2 3" key="1">
    <citation type="submission" date="2014-09" db="EMBL/GenBank/DDBJ databases">
        <authorList>
            <person name="Ellenberger Sabrina"/>
        </authorList>
    </citation>
    <scope>NUCLEOTIDE SEQUENCE [LARGE SCALE GENOMIC DNA]</scope>
    <source>
        <strain evidence="2 3">CBS 412.66</strain>
    </source>
</reference>
<keyword evidence="3" id="KW-1185">Reference proteome</keyword>
<evidence type="ECO:0000313" key="2">
    <source>
        <dbReference type="EMBL" id="CEP08356.1"/>
    </source>
</evidence>
<dbReference type="Pfam" id="PF12937">
    <property type="entry name" value="F-box-like"/>
    <property type="match status" value="1"/>
</dbReference>
<proteinExistence type="predicted"/>
<dbReference type="OrthoDB" id="10327508at2759"/>
<evidence type="ECO:0000259" key="1">
    <source>
        <dbReference type="Pfam" id="PF12937"/>
    </source>
</evidence>
<protein>
    <recommendedName>
        <fullName evidence="1">F-box domain-containing protein</fullName>
    </recommendedName>
</protein>
<organism evidence="2 3">
    <name type="scientific">Parasitella parasitica</name>
    <dbReference type="NCBI Taxonomy" id="35722"/>
    <lineage>
        <taxon>Eukaryota</taxon>
        <taxon>Fungi</taxon>
        <taxon>Fungi incertae sedis</taxon>
        <taxon>Mucoromycota</taxon>
        <taxon>Mucoromycotina</taxon>
        <taxon>Mucoromycetes</taxon>
        <taxon>Mucorales</taxon>
        <taxon>Mucorineae</taxon>
        <taxon>Mucoraceae</taxon>
        <taxon>Parasitella</taxon>
    </lineage>
</organism>
<dbReference type="EMBL" id="LN719426">
    <property type="protein sequence ID" value="CEP08356.1"/>
    <property type="molecule type" value="Genomic_DNA"/>
</dbReference>
<dbReference type="InterPro" id="IPR032675">
    <property type="entry name" value="LRR_dom_sf"/>
</dbReference>
<dbReference type="AlphaFoldDB" id="A0A0B7MQV5"/>
<accession>A0A0B7MQV5</accession>